<evidence type="ECO:0000313" key="2">
    <source>
        <dbReference type="Proteomes" id="UP001054945"/>
    </source>
</evidence>
<evidence type="ECO:0000313" key="1">
    <source>
        <dbReference type="EMBL" id="GIY62081.1"/>
    </source>
</evidence>
<proteinExistence type="predicted"/>
<reference evidence="1 2" key="1">
    <citation type="submission" date="2021-06" db="EMBL/GenBank/DDBJ databases">
        <title>Caerostris extrusa draft genome.</title>
        <authorList>
            <person name="Kono N."/>
            <person name="Arakawa K."/>
        </authorList>
    </citation>
    <scope>NUCLEOTIDE SEQUENCE [LARGE SCALE GENOMIC DNA]</scope>
</reference>
<comment type="caution">
    <text evidence="1">The sequence shown here is derived from an EMBL/GenBank/DDBJ whole genome shotgun (WGS) entry which is preliminary data.</text>
</comment>
<protein>
    <submittedName>
        <fullName evidence="1">Uncharacterized protein</fullName>
    </submittedName>
</protein>
<name>A0AAV4UW04_CAEEX</name>
<dbReference type="EMBL" id="BPLR01013572">
    <property type="protein sequence ID" value="GIY62081.1"/>
    <property type="molecule type" value="Genomic_DNA"/>
</dbReference>
<keyword evidence="2" id="KW-1185">Reference proteome</keyword>
<dbReference type="AlphaFoldDB" id="A0AAV4UW04"/>
<gene>
    <name evidence="1" type="ORF">CEXT_667421</name>
</gene>
<dbReference type="Proteomes" id="UP001054945">
    <property type="component" value="Unassembled WGS sequence"/>
</dbReference>
<organism evidence="1 2">
    <name type="scientific">Caerostris extrusa</name>
    <name type="common">Bark spider</name>
    <name type="synonym">Caerostris bankana</name>
    <dbReference type="NCBI Taxonomy" id="172846"/>
    <lineage>
        <taxon>Eukaryota</taxon>
        <taxon>Metazoa</taxon>
        <taxon>Ecdysozoa</taxon>
        <taxon>Arthropoda</taxon>
        <taxon>Chelicerata</taxon>
        <taxon>Arachnida</taxon>
        <taxon>Araneae</taxon>
        <taxon>Araneomorphae</taxon>
        <taxon>Entelegynae</taxon>
        <taxon>Araneoidea</taxon>
        <taxon>Araneidae</taxon>
        <taxon>Caerostris</taxon>
    </lineage>
</organism>
<accession>A0AAV4UW04</accession>
<sequence>MYKHVSDTLSLSHLRNSRIGLVKYDAATQLRCPSAAIKRCTGRRALQFARLEPTGSASVPFPAASEDGPIQATGDRCALRAVSSRPCTDFGWLAWF</sequence>